<keyword evidence="4" id="KW-1185">Reference proteome</keyword>
<reference evidence="4" key="1">
    <citation type="submission" date="2015-09" db="EMBL/GenBank/DDBJ databases">
        <authorList>
            <consortium name="Pathogen Informatics"/>
        </authorList>
    </citation>
    <scope>NUCLEOTIDE SEQUENCE [LARGE SCALE GENOMIC DNA]</scope>
    <source>
        <strain evidence="4">Lake Konstanz</strain>
    </source>
</reference>
<name>A0A0S4JCY5_BODSA</name>
<feature type="region of interest" description="Disordered" evidence="2">
    <location>
        <begin position="321"/>
        <end position="352"/>
    </location>
</feature>
<dbReference type="VEuPathDB" id="TriTrypDB:BSAL_12565"/>
<dbReference type="Proteomes" id="UP000051952">
    <property type="component" value="Unassembled WGS sequence"/>
</dbReference>
<evidence type="ECO:0000256" key="1">
    <source>
        <dbReference type="SAM" id="Coils"/>
    </source>
</evidence>
<evidence type="ECO:0000313" key="4">
    <source>
        <dbReference type="Proteomes" id="UP000051952"/>
    </source>
</evidence>
<organism evidence="3 4">
    <name type="scientific">Bodo saltans</name>
    <name type="common">Flagellated protozoan</name>
    <dbReference type="NCBI Taxonomy" id="75058"/>
    <lineage>
        <taxon>Eukaryota</taxon>
        <taxon>Discoba</taxon>
        <taxon>Euglenozoa</taxon>
        <taxon>Kinetoplastea</taxon>
        <taxon>Metakinetoplastina</taxon>
        <taxon>Eubodonida</taxon>
        <taxon>Bodonidae</taxon>
        <taxon>Bodo</taxon>
    </lineage>
</organism>
<feature type="coiled-coil region" evidence="1">
    <location>
        <begin position="248"/>
        <end position="321"/>
    </location>
</feature>
<protein>
    <submittedName>
        <fullName evidence="3">Uncharacterized protein</fullName>
    </submittedName>
</protein>
<evidence type="ECO:0000313" key="3">
    <source>
        <dbReference type="EMBL" id="CUG87893.1"/>
    </source>
</evidence>
<proteinExistence type="predicted"/>
<evidence type="ECO:0000256" key="2">
    <source>
        <dbReference type="SAM" id="MobiDB-lite"/>
    </source>
</evidence>
<sequence>MFLFHLIKDLSSAQFIMASEDATASTLRKLRKAGKLNGTEIDDETARSLLKTPPSAVLSQSGMKMSPITLDSHSHVDRHRAATREETLADVVRTMESCCEAFQSTINDNSRVAREHMGRSLLQLFEDSVRERLPDALQKAGKVGGVIGFGGRPTAVAKHLSASRRPIDRGLDRRDHGSDLVIPDVLREAIANDIVVIVEHELKRVLGNIGGDLQRILTLVFQIKDRVSVIEEDVMQRQVDANMMTERNESLSSHVSSLEDELRTVRERLLEKDRQMDIVREQLARRNEALDDTRVRFRKEVMRYKNRSYELQNEVDSLARKARGGASNATGGNAERKQSVMPSLGSEQLDDDSQAEVFAATETAVKEATQKLQEDMRQVELRHIREKKLLIQEMNMKILERDQEILKWKDKVRQMQRELQMTEDEM</sequence>
<gene>
    <name evidence="3" type="ORF">BSAL_12565</name>
</gene>
<dbReference type="AlphaFoldDB" id="A0A0S4JCY5"/>
<keyword evidence="1" id="KW-0175">Coiled coil</keyword>
<accession>A0A0S4JCY5</accession>
<dbReference type="EMBL" id="CYKH01001596">
    <property type="protein sequence ID" value="CUG87893.1"/>
    <property type="molecule type" value="Genomic_DNA"/>
</dbReference>